<accession>A0A2R8FF40</accession>
<keyword evidence="2" id="KW-1185">Reference proteome</keyword>
<evidence type="ECO:0000313" key="2">
    <source>
        <dbReference type="Proteomes" id="UP000273054"/>
    </source>
</evidence>
<dbReference type="EMBL" id="LT994651">
    <property type="protein sequence ID" value="SPN79647.1"/>
    <property type="molecule type" value="Genomic_DNA"/>
</dbReference>
<sequence length="60" mass="7100">LEGRAKENDWYFLLLWLSLVKEEQSNVWYQGYLWCEERKSNGERLVPSSTFVTSVTRGLS</sequence>
<name>A0A2R8FF40_9VIRU</name>
<proteinExistence type="predicted"/>
<dbReference type="Proteomes" id="UP000273054">
    <property type="component" value="Segment"/>
</dbReference>
<organism evidence="1">
    <name type="scientific">Brazilian cedratvirus IHUMI</name>
    <dbReference type="NCBI Taxonomy" id="2126980"/>
    <lineage>
        <taxon>Viruses</taxon>
        <taxon>Pithoviruses</taxon>
        <taxon>Orthocedratvirinae</taxon>
        <taxon>Alphacedratvirus</taxon>
        <taxon>Alphacedratvirus brasiliense</taxon>
    </lineage>
</organism>
<gene>
    <name evidence="1" type="ORF">BRZCDTV_452</name>
</gene>
<protein>
    <submittedName>
        <fullName evidence="1">Uncharacterized protein</fullName>
    </submittedName>
</protein>
<feature type="non-terminal residue" evidence="1">
    <location>
        <position position="1"/>
    </location>
</feature>
<evidence type="ECO:0000313" key="1">
    <source>
        <dbReference type="EMBL" id="SPN79647.1"/>
    </source>
</evidence>
<reference evidence="1" key="1">
    <citation type="submission" date="2018-03" db="EMBL/GenBank/DDBJ databases">
        <authorList>
            <consortium name="Urmite Genomes"/>
        </authorList>
    </citation>
    <scope>NUCLEOTIDE SEQUENCE [LARGE SCALE GENOMIC DNA]</scope>
    <source>
        <strain evidence="1">IHUMI-27.7</strain>
    </source>
</reference>